<evidence type="ECO:0000313" key="1">
    <source>
        <dbReference type="EMBL" id="KAJ8871510.1"/>
    </source>
</evidence>
<dbReference type="InterPro" id="IPR043502">
    <property type="entry name" value="DNA/RNA_pol_sf"/>
</dbReference>
<dbReference type="SUPFAM" id="SSF56672">
    <property type="entry name" value="DNA/RNA polymerases"/>
    <property type="match status" value="1"/>
</dbReference>
<protein>
    <submittedName>
        <fullName evidence="1">Uncharacterized protein</fullName>
    </submittedName>
</protein>
<accession>A0ABQ9GHL7</accession>
<sequence>MVVARKRKLPLYGLFQLTWQKFDTSYKCGFNEDCGDPTFPEGYYSGFSLGKEMSKSCLRNWNRTYSLRGSDSSPLSLLPLESCSLRGSGSTSPLCLGLVPVGQRLTSTPVLLPSGKWLNNFPFCPNPSNLHQRPASLGVLHPSGASQFSAQRELRDEYGKIHEPASTKDPATPDCGPPEVCCPGVLAGRGKHHHLSPLWGRHPSSLPDLESVTRDCGDLYFLSKGCRENPPQVKTETPPPRCCFTPDCPRTGPITVPLPLGTHLQNTRDYPFQLVDSAGSLLKGEAARWWHTHEGLCDSWEEYQHSFLAHFSNQPLLALFTSQLYGKEEVEGEDIEIVLEKQKLFQQLYPEQNVRTTSKLEPATCRTRYPKGQISHFQRKGHPNADITQDITYTKTMQWHNGSRSGENWCKRLEQHRPKSLRRKGRRTERITIIHHNCAGMLPCIPMQLRYSQILVLVDSAATTRKTTLKCHSEEQNMEVECLMADDFREDLILGQGWLIQQQAVVDFEAKSIYFGTPDPLEIESGKLKERSLEEHGKSLQSLLWTYADVFMPNENLTRTSSACHETMFQRDQPIYIRPIVLSDYKQKVAEEQVAKMREADIIEPSRSPFNFKVVIVRMKDKTPRFRVNYQPINNRTQCSTIGSHHI</sequence>
<comment type="caution">
    <text evidence="1">The sequence shown here is derived from an EMBL/GenBank/DDBJ whole genome shotgun (WGS) entry which is preliminary data.</text>
</comment>
<gene>
    <name evidence="1" type="ORF">PR048_027832</name>
</gene>
<organism evidence="1 2">
    <name type="scientific">Dryococelus australis</name>
    <dbReference type="NCBI Taxonomy" id="614101"/>
    <lineage>
        <taxon>Eukaryota</taxon>
        <taxon>Metazoa</taxon>
        <taxon>Ecdysozoa</taxon>
        <taxon>Arthropoda</taxon>
        <taxon>Hexapoda</taxon>
        <taxon>Insecta</taxon>
        <taxon>Pterygota</taxon>
        <taxon>Neoptera</taxon>
        <taxon>Polyneoptera</taxon>
        <taxon>Phasmatodea</taxon>
        <taxon>Verophasmatodea</taxon>
        <taxon>Anareolatae</taxon>
        <taxon>Phasmatidae</taxon>
        <taxon>Eurycanthinae</taxon>
        <taxon>Dryococelus</taxon>
    </lineage>
</organism>
<proteinExistence type="predicted"/>
<name>A0ABQ9GHL7_9NEOP</name>
<keyword evidence="2" id="KW-1185">Reference proteome</keyword>
<dbReference type="Gene3D" id="3.10.10.10">
    <property type="entry name" value="HIV Type 1 Reverse Transcriptase, subunit A, domain 1"/>
    <property type="match status" value="1"/>
</dbReference>
<dbReference type="Proteomes" id="UP001159363">
    <property type="component" value="Chromosome 11"/>
</dbReference>
<reference evidence="1 2" key="1">
    <citation type="submission" date="2023-02" db="EMBL/GenBank/DDBJ databases">
        <title>LHISI_Scaffold_Assembly.</title>
        <authorList>
            <person name="Stuart O.P."/>
            <person name="Cleave R."/>
            <person name="Magrath M.J.L."/>
            <person name="Mikheyev A.S."/>
        </authorList>
    </citation>
    <scope>NUCLEOTIDE SEQUENCE [LARGE SCALE GENOMIC DNA]</scope>
    <source>
        <strain evidence="1">Daus_M_001</strain>
        <tissue evidence="1">Leg muscle</tissue>
    </source>
</reference>
<evidence type="ECO:0000313" key="2">
    <source>
        <dbReference type="Proteomes" id="UP001159363"/>
    </source>
</evidence>
<dbReference type="EMBL" id="JARBHB010000012">
    <property type="protein sequence ID" value="KAJ8871510.1"/>
    <property type="molecule type" value="Genomic_DNA"/>
</dbReference>